<dbReference type="InterPro" id="IPR003018">
    <property type="entry name" value="GAF"/>
</dbReference>
<keyword evidence="4" id="KW-1185">Reference proteome</keyword>
<accession>A4SY27</accession>
<dbReference type="Gene3D" id="3.30.450.40">
    <property type="match status" value="1"/>
</dbReference>
<dbReference type="HOGENOM" id="CLU_000445_92_13_4"/>
<evidence type="ECO:0000313" key="3">
    <source>
        <dbReference type="EMBL" id="ABP34391.1"/>
    </source>
</evidence>
<dbReference type="Gene3D" id="1.10.3210.10">
    <property type="entry name" value="Hypothetical protein af1432"/>
    <property type="match status" value="1"/>
</dbReference>
<dbReference type="eggNOG" id="COG2206">
    <property type="taxonomic scope" value="Bacteria"/>
</dbReference>
<sequence length="389" mass="42711">MEKRGWALSALSEAAAALARSNSTGILIQEVCEAIAAQGPYVLAWVGCAEDDAFKTVKVVGAAGKASGYIKDIVVSWSESELTGRGPGGSCIRNNKTSIIVDGEIDPGFIAWRERARTFGIRSVISCPIPDGITGMPFGALLVYSKIPNTFGIAEVQLFESLAKEIGFGLRSIERQHKLDDQIHEKQLIQERLASSLRATIEAMSKTMEWRDPYTAGHQKRVAMISMAIARMLGWENERIQALYMAAMVHDIGKMAVPSEILTKPSRLTDLEMQMVQGHVEAGYQILKDIPFPWPIAEMVHQHHERLDGSGYPNKLKGDQICEEAKVLAVADTIEAMATHRPYRPAKGLVAAMEEIKAEAGQKLDPKVVDAAYQLLEGDNELQKIIDTQ</sequence>
<dbReference type="SUPFAM" id="SSF109604">
    <property type="entry name" value="HD-domain/PDEase-like"/>
    <property type="match status" value="1"/>
</dbReference>
<feature type="domain" description="HD" evidence="1">
    <location>
        <begin position="215"/>
        <end position="337"/>
    </location>
</feature>
<keyword evidence="3" id="KW-0378">Hydrolase</keyword>
<reference evidence="3 4" key="1">
    <citation type="journal article" date="2012" name="Stand. Genomic Sci.">
        <title>Complete genome sequence of Polynucleobacter necessarius subsp. asymbioticus type strain (QLW-P1DMWA-1(T)).</title>
        <authorList>
            <person name="Meincke L."/>
            <person name="Copeland A."/>
            <person name="Lapidus A."/>
            <person name="Lucas S."/>
            <person name="Berry K.W."/>
            <person name="Del Rio T.G."/>
            <person name="Hammon N."/>
            <person name="Dalin E."/>
            <person name="Tice H."/>
            <person name="Pitluck S."/>
            <person name="Richardson P."/>
            <person name="Bruce D."/>
            <person name="Goodwin L."/>
            <person name="Han C."/>
            <person name="Tapia R."/>
            <person name="Detter J.C."/>
            <person name="Schmutz J."/>
            <person name="Brettin T."/>
            <person name="Larimer F."/>
            <person name="Land M."/>
            <person name="Hauser L."/>
            <person name="Kyrpides N.C."/>
            <person name="Ivanova N."/>
            <person name="Goker M."/>
            <person name="Woyke T."/>
            <person name="Wu Q.L."/>
            <person name="Pockl M."/>
            <person name="Hahn M.W."/>
            <person name="Klenk H.P."/>
        </authorList>
    </citation>
    <scope>NUCLEOTIDE SEQUENCE [LARGE SCALE GENOMIC DNA]</scope>
    <source>
        <strain evidence="4">DSM 18221 / CIP 109841 / QLW-P1DMWA-1</strain>
    </source>
</reference>
<dbReference type="InterPro" id="IPR003607">
    <property type="entry name" value="HD/PDEase_dom"/>
</dbReference>
<dbReference type="GO" id="GO:0008081">
    <property type="term" value="F:phosphoric diester hydrolase activity"/>
    <property type="evidence" value="ECO:0007669"/>
    <property type="project" value="UniProtKB-ARBA"/>
</dbReference>
<dbReference type="SMART" id="SM00471">
    <property type="entry name" value="HDc"/>
    <property type="match status" value="1"/>
</dbReference>
<dbReference type="eggNOG" id="COG2203">
    <property type="taxonomic scope" value="Bacteria"/>
</dbReference>
<proteinExistence type="predicted"/>
<evidence type="ECO:0000259" key="2">
    <source>
        <dbReference type="PROSITE" id="PS51832"/>
    </source>
</evidence>
<organism evidence="3 4">
    <name type="scientific">Polynucleobacter asymbioticus (strain DSM 18221 / CIP 109841 / QLW-P1DMWA-1)</name>
    <name type="common">Polynucleobacter necessarius subsp. asymbioticus</name>
    <dbReference type="NCBI Taxonomy" id="312153"/>
    <lineage>
        <taxon>Bacteria</taxon>
        <taxon>Pseudomonadati</taxon>
        <taxon>Pseudomonadota</taxon>
        <taxon>Betaproteobacteria</taxon>
        <taxon>Burkholderiales</taxon>
        <taxon>Burkholderiaceae</taxon>
        <taxon>Polynucleobacter</taxon>
    </lineage>
</organism>
<dbReference type="Proteomes" id="UP000000231">
    <property type="component" value="Chromosome"/>
</dbReference>
<dbReference type="PROSITE" id="PS51831">
    <property type="entry name" value="HD"/>
    <property type="match status" value="1"/>
</dbReference>
<dbReference type="PROSITE" id="PS51832">
    <property type="entry name" value="HD_GYP"/>
    <property type="match status" value="1"/>
</dbReference>
<dbReference type="PANTHER" id="PTHR43155:SF2">
    <property type="entry name" value="CYCLIC DI-GMP PHOSPHODIESTERASE PA4108"/>
    <property type="match status" value="1"/>
</dbReference>
<dbReference type="NCBIfam" id="TIGR00277">
    <property type="entry name" value="HDIG"/>
    <property type="match status" value="1"/>
</dbReference>
<dbReference type="InterPro" id="IPR029016">
    <property type="entry name" value="GAF-like_dom_sf"/>
</dbReference>
<dbReference type="Pfam" id="PF01590">
    <property type="entry name" value="GAF"/>
    <property type="match status" value="1"/>
</dbReference>
<dbReference type="CDD" id="cd00077">
    <property type="entry name" value="HDc"/>
    <property type="match status" value="1"/>
</dbReference>
<feature type="domain" description="HD-GYP" evidence="2">
    <location>
        <begin position="193"/>
        <end position="388"/>
    </location>
</feature>
<name>A4SY27_POLAQ</name>
<dbReference type="InterPro" id="IPR006675">
    <property type="entry name" value="HDIG_dom"/>
</dbReference>
<dbReference type="SUPFAM" id="SSF55781">
    <property type="entry name" value="GAF domain-like"/>
    <property type="match status" value="1"/>
</dbReference>
<dbReference type="InterPro" id="IPR006674">
    <property type="entry name" value="HD_domain"/>
</dbReference>
<dbReference type="InterPro" id="IPR037522">
    <property type="entry name" value="HD_GYP_dom"/>
</dbReference>
<dbReference type="Pfam" id="PF13487">
    <property type="entry name" value="HD_5"/>
    <property type="match status" value="1"/>
</dbReference>
<evidence type="ECO:0000313" key="4">
    <source>
        <dbReference type="Proteomes" id="UP000000231"/>
    </source>
</evidence>
<dbReference type="KEGG" id="pnu:Pnuc_1175"/>
<evidence type="ECO:0000259" key="1">
    <source>
        <dbReference type="PROSITE" id="PS51831"/>
    </source>
</evidence>
<gene>
    <name evidence="3" type="ordered locus">Pnuc_1175</name>
</gene>
<dbReference type="EMBL" id="CP000655">
    <property type="protein sequence ID" value="ABP34391.1"/>
    <property type="molecule type" value="Genomic_DNA"/>
</dbReference>
<protein>
    <submittedName>
        <fullName evidence="3">Metal dependent phosphohydrolase</fullName>
    </submittedName>
</protein>
<dbReference type="AlphaFoldDB" id="A4SY27"/>
<dbReference type="PANTHER" id="PTHR43155">
    <property type="entry name" value="CYCLIC DI-GMP PHOSPHODIESTERASE PA4108-RELATED"/>
    <property type="match status" value="1"/>
</dbReference>